<evidence type="ECO:0000313" key="2">
    <source>
        <dbReference type="Proteomes" id="UP001279734"/>
    </source>
</evidence>
<comment type="caution">
    <text evidence="1">The sequence shown here is derived from an EMBL/GenBank/DDBJ whole genome shotgun (WGS) entry which is preliminary data.</text>
</comment>
<sequence>MRATATHTENISIYQICRDFEEVKTENILRTPNRGPPNGSRDKFLQMEQTREPILPRKSIAKLQKNFAQGNRSQATSSKACDLLTLEDAASSYDRVLAVDLSTSSARLSNADLSTSSVDSQLDHLRPYIGGLVLLPLLRLSLRKLCLRTSLSLLIVGDHPAS</sequence>
<organism evidence="1 2">
    <name type="scientific">Nepenthes gracilis</name>
    <name type="common">Slender pitcher plant</name>
    <dbReference type="NCBI Taxonomy" id="150966"/>
    <lineage>
        <taxon>Eukaryota</taxon>
        <taxon>Viridiplantae</taxon>
        <taxon>Streptophyta</taxon>
        <taxon>Embryophyta</taxon>
        <taxon>Tracheophyta</taxon>
        <taxon>Spermatophyta</taxon>
        <taxon>Magnoliopsida</taxon>
        <taxon>eudicotyledons</taxon>
        <taxon>Gunneridae</taxon>
        <taxon>Pentapetalae</taxon>
        <taxon>Caryophyllales</taxon>
        <taxon>Nepenthaceae</taxon>
        <taxon>Nepenthes</taxon>
    </lineage>
</organism>
<dbReference type="EMBL" id="BSYO01000012">
    <property type="protein sequence ID" value="GMH12384.1"/>
    <property type="molecule type" value="Genomic_DNA"/>
</dbReference>
<keyword evidence="2" id="KW-1185">Reference proteome</keyword>
<proteinExistence type="predicted"/>
<dbReference type="Proteomes" id="UP001279734">
    <property type="component" value="Unassembled WGS sequence"/>
</dbReference>
<name>A0AAD3SKJ2_NEPGR</name>
<accession>A0AAD3SKJ2</accession>
<evidence type="ECO:0000313" key="1">
    <source>
        <dbReference type="EMBL" id="GMH12384.1"/>
    </source>
</evidence>
<protein>
    <submittedName>
        <fullName evidence="1">Uncharacterized protein</fullName>
    </submittedName>
</protein>
<reference evidence="1" key="1">
    <citation type="submission" date="2023-05" db="EMBL/GenBank/DDBJ databases">
        <title>Nepenthes gracilis genome sequencing.</title>
        <authorList>
            <person name="Fukushima K."/>
        </authorList>
    </citation>
    <scope>NUCLEOTIDE SEQUENCE</scope>
    <source>
        <strain evidence="1">SING2019-196</strain>
    </source>
</reference>
<dbReference type="AlphaFoldDB" id="A0AAD3SKJ2"/>
<gene>
    <name evidence="1" type="ORF">Nepgr_014225</name>
</gene>